<dbReference type="InterPro" id="IPR036388">
    <property type="entry name" value="WH-like_DNA-bd_sf"/>
</dbReference>
<dbReference type="HAMAP" id="MF_00978">
    <property type="entry name" value="Bifunct_BirA"/>
    <property type="match status" value="1"/>
</dbReference>
<dbReference type="Gene3D" id="2.30.30.100">
    <property type="match status" value="1"/>
</dbReference>
<dbReference type="RefSeq" id="WP_142441967.1">
    <property type="nucleotide sequence ID" value="NZ_SESI01000001.1"/>
</dbReference>
<dbReference type="InterPro" id="IPR045864">
    <property type="entry name" value="aa-tRNA-synth_II/BPL/LPL"/>
</dbReference>
<dbReference type="InterPro" id="IPR030855">
    <property type="entry name" value="Bifunct_BirA"/>
</dbReference>
<dbReference type="InterPro" id="IPR004408">
    <property type="entry name" value="Biotin_CoA_COase_ligase"/>
</dbReference>
<dbReference type="Pfam" id="PF03099">
    <property type="entry name" value="BPL_LplA_LipB"/>
    <property type="match status" value="1"/>
</dbReference>
<feature type="compositionally biased region" description="Acidic residues" evidence="2">
    <location>
        <begin position="172"/>
        <end position="189"/>
    </location>
</feature>
<name>A0A544QPL3_9EURY</name>
<feature type="domain" description="BPL/LPL catalytic" evidence="3">
    <location>
        <begin position="60"/>
        <end position="264"/>
    </location>
</feature>
<dbReference type="Pfam" id="PF08279">
    <property type="entry name" value="HTH_11"/>
    <property type="match status" value="1"/>
</dbReference>
<keyword evidence="5" id="KW-1185">Reference proteome</keyword>
<dbReference type="SUPFAM" id="SSF46785">
    <property type="entry name" value="Winged helix' DNA-binding domain"/>
    <property type="match status" value="1"/>
</dbReference>
<dbReference type="InterPro" id="IPR013196">
    <property type="entry name" value="HTH_11"/>
</dbReference>
<dbReference type="EMBL" id="SESI01000001">
    <property type="protein sequence ID" value="TQQ81394.1"/>
    <property type="molecule type" value="Genomic_DNA"/>
</dbReference>
<organism evidence="4 5">
    <name type="scientific">Halonotius roseus</name>
    <dbReference type="NCBI Taxonomy" id="2511997"/>
    <lineage>
        <taxon>Archaea</taxon>
        <taxon>Methanobacteriati</taxon>
        <taxon>Methanobacteriota</taxon>
        <taxon>Stenosarchaea group</taxon>
        <taxon>Halobacteria</taxon>
        <taxon>Halobacteriales</taxon>
        <taxon>Haloferacaceae</taxon>
        <taxon>Halonotius</taxon>
    </lineage>
</organism>
<dbReference type="Gene3D" id="3.30.930.10">
    <property type="entry name" value="Bira Bifunctional Protein, Domain 2"/>
    <property type="match status" value="1"/>
</dbReference>
<dbReference type="GO" id="GO:0004077">
    <property type="term" value="F:biotin--[biotin carboxyl-carrier protein] ligase activity"/>
    <property type="evidence" value="ECO:0007669"/>
    <property type="project" value="UniProtKB-EC"/>
</dbReference>
<dbReference type="Pfam" id="PF02237">
    <property type="entry name" value="BPL_C"/>
    <property type="match status" value="1"/>
</dbReference>
<dbReference type="AlphaFoldDB" id="A0A544QPL3"/>
<evidence type="ECO:0000259" key="3">
    <source>
        <dbReference type="PROSITE" id="PS51733"/>
    </source>
</evidence>
<comment type="caution">
    <text evidence="4">The sequence shown here is derived from an EMBL/GenBank/DDBJ whole genome shotgun (WGS) entry which is preliminary data.</text>
</comment>
<dbReference type="InterPro" id="IPR036390">
    <property type="entry name" value="WH_DNA-bd_sf"/>
</dbReference>
<dbReference type="InterPro" id="IPR004143">
    <property type="entry name" value="BPL_LPL_catalytic"/>
</dbReference>
<dbReference type="CDD" id="cd16442">
    <property type="entry name" value="BPL"/>
    <property type="match status" value="1"/>
</dbReference>
<gene>
    <name evidence="4" type="ORF">EWF95_00150</name>
</gene>
<dbReference type="InterPro" id="IPR011991">
    <property type="entry name" value="ArsR-like_HTH"/>
</dbReference>
<dbReference type="OrthoDB" id="46252at2157"/>
<dbReference type="PANTHER" id="PTHR12835:SF5">
    <property type="entry name" value="BIOTIN--PROTEIN LIGASE"/>
    <property type="match status" value="1"/>
</dbReference>
<dbReference type="PANTHER" id="PTHR12835">
    <property type="entry name" value="BIOTIN PROTEIN LIGASE"/>
    <property type="match status" value="1"/>
</dbReference>
<dbReference type="SUPFAM" id="SSF55681">
    <property type="entry name" value="Class II aaRS and biotin synthetases"/>
    <property type="match status" value="1"/>
</dbReference>
<evidence type="ECO:0000313" key="5">
    <source>
        <dbReference type="Proteomes" id="UP000315385"/>
    </source>
</evidence>
<dbReference type="GO" id="GO:0006355">
    <property type="term" value="P:regulation of DNA-templated transcription"/>
    <property type="evidence" value="ECO:0007669"/>
    <property type="project" value="InterPro"/>
</dbReference>
<dbReference type="PROSITE" id="PS51733">
    <property type="entry name" value="BPL_LPL_CATALYTIC"/>
    <property type="match status" value="1"/>
</dbReference>
<dbReference type="CDD" id="cd00090">
    <property type="entry name" value="HTH_ARSR"/>
    <property type="match status" value="1"/>
</dbReference>
<accession>A0A544QPL3</accession>
<reference evidence="4 5" key="1">
    <citation type="submission" date="2019-02" db="EMBL/GenBank/DDBJ databases">
        <title>Halonotius sp. a new haloqrchaeon isolated from saline water.</title>
        <authorList>
            <person name="Duran-Viseras A."/>
            <person name="Sanchez-Porro C."/>
            <person name="Ventosa A."/>
        </authorList>
    </citation>
    <scope>NUCLEOTIDE SEQUENCE [LARGE SCALE GENOMIC DNA]</scope>
    <source>
        <strain evidence="4 5">F9-27</strain>
    </source>
</reference>
<sequence>MNETRRELLSAFAEGPISGPALAEKLGVSRAAVWKQVEALRDDGFAIESTDDGYAITAVPDYGAAAIEYELDAPYTVEYHDSIGSTNDRARELAADGDRDVVVVADEQTGGRGRLERSWDSPPGGIWASTVLDPSLPAAHVPLVTLAAGVAVVDACRAVGVDATLKWPNDVLVDDDSEGGDVDEGDDPADDRGGRKLSGILTEMEGEADRVSWLLVGIGLNVNIAGDALPAGATSLQEQVGAVDRRAVLQTILESLSTLVADPDTVIEQWRAYSSTLGRTVRVDTGREQIEGEAVDVQFPGALVVDTDSGEQIVHAGDCEHLRPA</sequence>
<dbReference type="Gene3D" id="1.10.10.10">
    <property type="entry name" value="Winged helix-like DNA-binding domain superfamily/Winged helix DNA-binding domain"/>
    <property type="match status" value="1"/>
</dbReference>
<dbReference type="Proteomes" id="UP000315385">
    <property type="component" value="Unassembled WGS sequence"/>
</dbReference>
<dbReference type="GO" id="GO:0005737">
    <property type="term" value="C:cytoplasm"/>
    <property type="evidence" value="ECO:0007669"/>
    <property type="project" value="TreeGrafter"/>
</dbReference>
<evidence type="ECO:0000256" key="2">
    <source>
        <dbReference type="SAM" id="MobiDB-lite"/>
    </source>
</evidence>
<evidence type="ECO:0000313" key="4">
    <source>
        <dbReference type="EMBL" id="TQQ81394.1"/>
    </source>
</evidence>
<protein>
    <submittedName>
        <fullName evidence="4">Biotin--[acetyl-CoA-carboxylase] ligase</fullName>
        <ecNumber evidence="4">6.3.4.15</ecNumber>
    </submittedName>
</protein>
<feature type="region of interest" description="Disordered" evidence="2">
    <location>
        <begin position="170"/>
        <end position="196"/>
    </location>
</feature>
<proteinExistence type="inferred from homology"/>
<dbReference type="EC" id="6.3.4.15" evidence="4"/>
<dbReference type="NCBIfam" id="TIGR00121">
    <property type="entry name" value="birA_ligase"/>
    <property type="match status" value="1"/>
</dbReference>
<dbReference type="InterPro" id="IPR003142">
    <property type="entry name" value="BPL_C"/>
</dbReference>
<evidence type="ECO:0000256" key="1">
    <source>
        <dbReference type="ARBA" id="ARBA00022598"/>
    </source>
</evidence>
<keyword evidence="1 4" id="KW-0436">Ligase</keyword>